<name>A0ABN1M936_9SPHN</name>
<protein>
    <submittedName>
        <fullName evidence="3">Uncharacterized protein</fullName>
    </submittedName>
</protein>
<sequence>MGMFNNWDVGGGIADFWAYIREPRPHRWASWGVAIVLPIVVIWGFSKYLVPYEKPKPSIVYFDNWQATRSEADIRADWVKRAKETTLRNAEKRAEYQRFADSLGIDYDSSEADRVTRETLGEEVAAAAKKKKPAPPQRSTLAERAARGPADATRP</sequence>
<comment type="caution">
    <text evidence="3">The sequence shown here is derived from an EMBL/GenBank/DDBJ whole genome shotgun (WGS) entry which is preliminary data.</text>
</comment>
<keyword evidence="2" id="KW-0472">Membrane</keyword>
<accession>A0ABN1M936</accession>
<gene>
    <name evidence="3" type="ORF">GCM10009115_26020</name>
</gene>
<keyword evidence="2" id="KW-0812">Transmembrane</keyword>
<organism evidence="3 4">
    <name type="scientific">Sphingopyxis soli</name>
    <dbReference type="NCBI Taxonomy" id="592051"/>
    <lineage>
        <taxon>Bacteria</taxon>
        <taxon>Pseudomonadati</taxon>
        <taxon>Pseudomonadota</taxon>
        <taxon>Alphaproteobacteria</taxon>
        <taxon>Sphingomonadales</taxon>
        <taxon>Sphingomonadaceae</taxon>
        <taxon>Sphingopyxis</taxon>
    </lineage>
</organism>
<reference evidence="3 4" key="1">
    <citation type="journal article" date="2019" name="Int. J. Syst. Evol. Microbiol.">
        <title>The Global Catalogue of Microorganisms (GCM) 10K type strain sequencing project: providing services to taxonomists for standard genome sequencing and annotation.</title>
        <authorList>
            <consortium name="The Broad Institute Genomics Platform"/>
            <consortium name="The Broad Institute Genome Sequencing Center for Infectious Disease"/>
            <person name="Wu L."/>
            <person name="Ma J."/>
        </authorList>
    </citation>
    <scope>NUCLEOTIDE SEQUENCE [LARGE SCALE GENOMIC DNA]</scope>
    <source>
        <strain evidence="3 4">JCM 15910</strain>
    </source>
</reference>
<evidence type="ECO:0000256" key="1">
    <source>
        <dbReference type="SAM" id="MobiDB-lite"/>
    </source>
</evidence>
<dbReference type="RefSeq" id="WP_215354912.1">
    <property type="nucleotide sequence ID" value="NZ_JAFMTR010000096.1"/>
</dbReference>
<proteinExistence type="predicted"/>
<evidence type="ECO:0000313" key="3">
    <source>
        <dbReference type="EMBL" id="GAA0865833.1"/>
    </source>
</evidence>
<feature type="transmembrane region" description="Helical" evidence="2">
    <location>
        <begin position="28"/>
        <end position="50"/>
    </location>
</feature>
<dbReference type="Proteomes" id="UP001500738">
    <property type="component" value="Unassembled WGS sequence"/>
</dbReference>
<dbReference type="EMBL" id="BAAAFE010000008">
    <property type="protein sequence ID" value="GAA0865833.1"/>
    <property type="molecule type" value="Genomic_DNA"/>
</dbReference>
<evidence type="ECO:0000256" key="2">
    <source>
        <dbReference type="SAM" id="Phobius"/>
    </source>
</evidence>
<keyword evidence="2" id="KW-1133">Transmembrane helix</keyword>
<keyword evidence="4" id="KW-1185">Reference proteome</keyword>
<evidence type="ECO:0000313" key="4">
    <source>
        <dbReference type="Proteomes" id="UP001500738"/>
    </source>
</evidence>
<feature type="region of interest" description="Disordered" evidence="1">
    <location>
        <begin position="123"/>
        <end position="155"/>
    </location>
</feature>